<evidence type="ECO:0000313" key="20">
    <source>
        <dbReference type="EMBL" id="OYD16111.1"/>
    </source>
</evidence>
<keyword evidence="13 19" id="KW-1133">Transmembrane helix</keyword>
<proteinExistence type="inferred from homology"/>
<keyword evidence="17" id="KW-1208">Phospholipid metabolism</keyword>
<evidence type="ECO:0000256" key="12">
    <source>
        <dbReference type="ARBA" id="ARBA00022695"/>
    </source>
</evidence>
<feature type="transmembrane region" description="Helical" evidence="19">
    <location>
        <begin position="209"/>
        <end position="229"/>
    </location>
</feature>
<keyword evidence="9" id="KW-0444">Lipid biosynthesis</keyword>
<comment type="similarity">
    <text evidence="5 18">Belongs to the CDS family.</text>
</comment>
<evidence type="ECO:0000256" key="6">
    <source>
        <dbReference type="ARBA" id="ARBA00012487"/>
    </source>
</evidence>
<dbReference type="EC" id="2.7.7.41" evidence="6 18"/>
<evidence type="ECO:0000256" key="11">
    <source>
        <dbReference type="ARBA" id="ARBA00022692"/>
    </source>
</evidence>
<evidence type="ECO:0000256" key="5">
    <source>
        <dbReference type="ARBA" id="ARBA00010185"/>
    </source>
</evidence>
<evidence type="ECO:0000256" key="19">
    <source>
        <dbReference type="SAM" id="Phobius"/>
    </source>
</evidence>
<evidence type="ECO:0000256" key="1">
    <source>
        <dbReference type="ARBA" id="ARBA00001698"/>
    </source>
</evidence>
<keyword evidence="14" id="KW-0443">Lipid metabolism</keyword>
<evidence type="ECO:0000313" key="21">
    <source>
        <dbReference type="Proteomes" id="UP000215215"/>
    </source>
</evidence>
<evidence type="ECO:0000256" key="13">
    <source>
        <dbReference type="ARBA" id="ARBA00022989"/>
    </source>
</evidence>
<keyword evidence="10 18" id="KW-0808">Transferase</keyword>
<dbReference type="UniPathway" id="UPA00557">
    <property type="reaction ID" value="UER00614"/>
</dbReference>
<evidence type="ECO:0000256" key="4">
    <source>
        <dbReference type="ARBA" id="ARBA00005189"/>
    </source>
</evidence>
<evidence type="ECO:0000256" key="15">
    <source>
        <dbReference type="ARBA" id="ARBA00023136"/>
    </source>
</evidence>
<evidence type="ECO:0000256" key="16">
    <source>
        <dbReference type="ARBA" id="ARBA00023209"/>
    </source>
</evidence>
<gene>
    <name evidence="20" type="ORF">CH333_04235</name>
</gene>
<keyword evidence="12 18" id="KW-0548">Nucleotidyltransferase</keyword>
<dbReference type="EMBL" id="NOZQ01000085">
    <property type="protein sequence ID" value="OYD16111.1"/>
    <property type="molecule type" value="Genomic_DNA"/>
</dbReference>
<feature type="transmembrane region" description="Helical" evidence="19">
    <location>
        <begin position="6"/>
        <end position="23"/>
    </location>
</feature>
<dbReference type="GO" id="GO:0004605">
    <property type="term" value="F:phosphatidate cytidylyltransferase activity"/>
    <property type="evidence" value="ECO:0007669"/>
    <property type="project" value="UniProtKB-EC"/>
</dbReference>
<feature type="transmembrane region" description="Helical" evidence="19">
    <location>
        <begin position="60"/>
        <end position="93"/>
    </location>
</feature>
<evidence type="ECO:0000256" key="7">
    <source>
        <dbReference type="ARBA" id="ARBA00019373"/>
    </source>
</evidence>
<dbReference type="InterPro" id="IPR000374">
    <property type="entry name" value="PC_trans"/>
</dbReference>
<sequence>MKSNLFYRVITGFLFVPALVYIAREGNIPFLVLIELGIFISSYEFYAILEAKGLHPYKSLGIVASVILGLTAYTASYIFTLTTVTVLFIVLSISELMRIDPDRAIFHMSTTHFGVIYTGWLFSHLILLREIPAHIGGDYGVGLSYAMLPFVIAWTGDTFAFFVGSRFGRHKMLERVSPAKSWEGAIGGGLAAIGALFIMRSLYAPYLSVIDTVILGFFGYAAGVVGDLVESLLKRDANLKDVSTSIPGHGGVLDRFDSILFTAPLVYYYLRFFVV</sequence>
<accession>A0A235BV54</accession>
<dbReference type="Pfam" id="PF01148">
    <property type="entry name" value="CTP_transf_1"/>
    <property type="match status" value="1"/>
</dbReference>
<evidence type="ECO:0000256" key="3">
    <source>
        <dbReference type="ARBA" id="ARBA00005119"/>
    </source>
</evidence>
<comment type="caution">
    <text evidence="20">The sequence shown here is derived from an EMBL/GenBank/DDBJ whole genome shotgun (WGS) entry which is preliminary data.</text>
</comment>
<organism evidence="20 21">
    <name type="scientific">candidate division WOR-3 bacterium JGI_Cruoil_03_44_89</name>
    <dbReference type="NCBI Taxonomy" id="1973748"/>
    <lineage>
        <taxon>Bacteria</taxon>
        <taxon>Bacteria division WOR-3</taxon>
    </lineage>
</organism>
<evidence type="ECO:0000256" key="8">
    <source>
        <dbReference type="ARBA" id="ARBA00022475"/>
    </source>
</evidence>
<keyword evidence="11 18" id="KW-0812">Transmembrane</keyword>
<feature type="transmembrane region" description="Helical" evidence="19">
    <location>
        <begin position="30"/>
        <end position="48"/>
    </location>
</feature>
<reference evidence="20 21" key="1">
    <citation type="submission" date="2017-07" db="EMBL/GenBank/DDBJ databases">
        <title>Recovery of genomes from metagenomes via a dereplication, aggregation, and scoring strategy.</title>
        <authorList>
            <person name="Sieber C.M."/>
            <person name="Probst A.J."/>
            <person name="Sharrar A."/>
            <person name="Thomas B.C."/>
            <person name="Hess M."/>
            <person name="Tringe S.G."/>
            <person name="Banfield J.F."/>
        </authorList>
    </citation>
    <scope>NUCLEOTIDE SEQUENCE [LARGE SCALE GENOMIC DNA]</scope>
    <source>
        <strain evidence="20">JGI_Cruoil_03_44_89</strain>
    </source>
</reference>
<comment type="pathway">
    <text evidence="4">Lipid metabolism.</text>
</comment>
<dbReference type="AlphaFoldDB" id="A0A235BV54"/>
<keyword evidence="16" id="KW-0594">Phospholipid biosynthesis</keyword>
<evidence type="ECO:0000256" key="2">
    <source>
        <dbReference type="ARBA" id="ARBA00004651"/>
    </source>
</evidence>
<keyword evidence="8" id="KW-1003">Cell membrane</keyword>
<dbReference type="Proteomes" id="UP000215215">
    <property type="component" value="Unassembled WGS sequence"/>
</dbReference>
<evidence type="ECO:0000256" key="18">
    <source>
        <dbReference type="RuleBase" id="RU003938"/>
    </source>
</evidence>
<feature type="transmembrane region" description="Helical" evidence="19">
    <location>
        <begin position="139"/>
        <end position="163"/>
    </location>
</feature>
<dbReference type="PANTHER" id="PTHR46382:SF1">
    <property type="entry name" value="PHOSPHATIDATE CYTIDYLYLTRANSFERASE"/>
    <property type="match status" value="1"/>
</dbReference>
<evidence type="ECO:0000256" key="9">
    <source>
        <dbReference type="ARBA" id="ARBA00022516"/>
    </source>
</evidence>
<feature type="transmembrane region" description="Helical" evidence="19">
    <location>
        <begin position="105"/>
        <end position="127"/>
    </location>
</feature>
<comment type="pathway">
    <text evidence="3 18">Phospholipid metabolism; CDP-diacylglycerol biosynthesis; CDP-diacylglycerol from sn-glycerol 3-phosphate: step 3/3.</text>
</comment>
<feature type="transmembrane region" description="Helical" evidence="19">
    <location>
        <begin position="184"/>
        <end position="203"/>
    </location>
</feature>
<comment type="subcellular location">
    <subcellularLocation>
        <location evidence="2">Cell membrane</location>
        <topology evidence="2">Multi-pass membrane protein</topology>
    </subcellularLocation>
</comment>
<dbReference type="GO" id="GO:0005886">
    <property type="term" value="C:plasma membrane"/>
    <property type="evidence" value="ECO:0007669"/>
    <property type="project" value="UniProtKB-SubCell"/>
</dbReference>
<dbReference type="GO" id="GO:0016024">
    <property type="term" value="P:CDP-diacylglycerol biosynthetic process"/>
    <property type="evidence" value="ECO:0007669"/>
    <property type="project" value="UniProtKB-UniPathway"/>
</dbReference>
<evidence type="ECO:0000256" key="14">
    <source>
        <dbReference type="ARBA" id="ARBA00023098"/>
    </source>
</evidence>
<keyword evidence="15 19" id="KW-0472">Membrane</keyword>
<name>A0A235BV54_UNCW3</name>
<protein>
    <recommendedName>
        <fullName evidence="7 18">Phosphatidate cytidylyltransferase</fullName>
        <ecNumber evidence="6 18">2.7.7.41</ecNumber>
    </recommendedName>
</protein>
<dbReference type="PROSITE" id="PS01315">
    <property type="entry name" value="CDS"/>
    <property type="match status" value="1"/>
</dbReference>
<evidence type="ECO:0000256" key="17">
    <source>
        <dbReference type="ARBA" id="ARBA00023264"/>
    </source>
</evidence>
<dbReference type="PANTHER" id="PTHR46382">
    <property type="entry name" value="PHOSPHATIDATE CYTIDYLYLTRANSFERASE"/>
    <property type="match status" value="1"/>
</dbReference>
<evidence type="ECO:0000256" key="10">
    <source>
        <dbReference type="ARBA" id="ARBA00022679"/>
    </source>
</evidence>
<comment type="catalytic activity">
    <reaction evidence="1 18">
        <text>a 1,2-diacyl-sn-glycero-3-phosphate + CTP + H(+) = a CDP-1,2-diacyl-sn-glycerol + diphosphate</text>
        <dbReference type="Rhea" id="RHEA:16229"/>
        <dbReference type="ChEBI" id="CHEBI:15378"/>
        <dbReference type="ChEBI" id="CHEBI:33019"/>
        <dbReference type="ChEBI" id="CHEBI:37563"/>
        <dbReference type="ChEBI" id="CHEBI:58332"/>
        <dbReference type="ChEBI" id="CHEBI:58608"/>
        <dbReference type="EC" id="2.7.7.41"/>
    </reaction>
</comment>